<dbReference type="STRING" id="1849047.A0A3D8QFP0"/>
<dbReference type="Gene3D" id="3.30.559.10">
    <property type="entry name" value="Chloramphenicol acetyltransferase-like domain"/>
    <property type="match status" value="2"/>
</dbReference>
<dbReference type="EMBL" id="PDLM01000015">
    <property type="protein sequence ID" value="RDW60615.1"/>
    <property type="molecule type" value="Genomic_DNA"/>
</dbReference>
<dbReference type="Pfam" id="PF22664">
    <property type="entry name" value="TRI-like_N"/>
    <property type="match status" value="1"/>
</dbReference>
<dbReference type="OrthoDB" id="1862401at2759"/>
<reference evidence="3 4" key="1">
    <citation type="journal article" date="2018" name="IMA Fungus">
        <title>IMA Genome-F 9: Draft genome sequence of Annulohypoxylon stygium, Aspergillus mulundensis, Berkeleyomyces basicola (syn. Thielaviopsis basicola), Ceratocystis smalleyi, two Cercospora beticola strains, Coleophoma cylindrospora, Fusarium fracticaudum, Phialophora cf. hyalina, and Morchella septimelata.</title>
        <authorList>
            <person name="Wingfield B.D."/>
            <person name="Bills G.F."/>
            <person name="Dong Y."/>
            <person name="Huang W."/>
            <person name="Nel W.J."/>
            <person name="Swalarsk-Parry B.S."/>
            <person name="Vaghefi N."/>
            <person name="Wilken P.M."/>
            <person name="An Z."/>
            <person name="de Beer Z.W."/>
            <person name="De Vos L."/>
            <person name="Chen L."/>
            <person name="Duong T.A."/>
            <person name="Gao Y."/>
            <person name="Hammerbacher A."/>
            <person name="Kikkert J.R."/>
            <person name="Li Y."/>
            <person name="Li H."/>
            <person name="Li K."/>
            <person name="Li Q."/>
            <person name="Liu X."/>
            <person name="Ma X."/>
            <person name="Naidoo K."/>
            <person name="Pethybridge S.J."/>
            <person name="Sun J."/>
            <person name="Steenkamp E.T."/>
            <person name="van der Nest M.A."/>
            <person name="van Wyk S."/>
            <person name="Wingfield M.J."/>
            <person name="Xiong C."/>
            <person name="Yue Q."/>
            <person name="Zhang X."/>
        </authorList>
    </citation>
    <scope>NUCLEOTIDE SEQUENCE [LARGE SCALE GENOMIC DNA]</scope>
    <source>
        <strain evidence="3 4">BP6252</strain>
    </source>
</reference>
<dbReference type="PANTHER" id="PTHR31642:SF310">
    <property type="entry name" value="FATTY ALCOHOL:CAFFEOYL-COA ACYLTRANSFERASE"/>
    <property type="match status" value="1"/>
</dbReference>
<gene>
    <name evidence="3" type="ORF">BP6252_11998</name>
</gene>
<evidence type="ECO:0000256" key="1">
    <source>
        <dbReference type="ARBA" id="ARBA00022679"/>
    </source>
</evidence>
<feature type="domain" description="Trichothecene 3-O-acetyltransferase-like N-terminal" evidence="2">
    <location>
        <begin position="37"/>
        <end position="181"/>
    </location>
</feature>
<dbReference type="Proteomes" id="UP000256645">
    <property type="component" value="Unassembled WGS sequence"/>
</dbReference>
<name>A0A3D8QFP0_9HELO</name>
<protein>
    <recommendedName>
        <fullName evidence="2">Trichothecene 3-O-acetyltransferase-like N-terminal domain-containing protein</fullName>
    </recommendedName>
</protein>
<dbReference type="InterPro" id="IPR054710">
    <property type="entry name" value="Tri101-like_N"/>
</dbReference>
<sequence>MANSSFSNDNVLIPGPSFHVDLSGLDARHPVHYSRRLLIFRSDSSEQRNAQLAALKVGLQALVLRCPILGGTIDSLPTDETSETKKDWRTIVPGHGIELIVRDLRSAIASFEELEAAEFPPLKLPYDLLVPIPEDIDAMRPFAAFKMQFSAIEGGTILTFAMSHSVADGSGTNELLRILSEETRFAQEHSREHSSEDLGKAEGSAIVTTSIGLDRSILRNITSDVVFKIEDHPAFKWKSQLEEPSIEHHIDSFEAKSPEIPVLLRISPSNLALLKADATLPGAPPISTHDAVSALMWRSVLLIRSRRSSLSQDVLDSTIGNFYMPSDARRHLDLPLSYIGNAVYQLTAALNLRTLFSASGLQHAASAIRGAITSVKPAFVASYMAMVNEKWVDWAFMRDYSTTGVGMGTDWSSGSLYSDNWGKAFGPMVKYRFPGEAGNYILPKLPDGGAEVVVGVMPQEVEFLNSIECFGKYIELP</sequence>
<evidence type="ECO:0000313" key="3">
    <source>
        <dbReference type="EMBL" id="RDW60615.1"/>
    </source>
</evidence>
<keyword evidence="1" id="KW-0808">Transferase</keyword>
<dbReference type="AlphaFoldDB" id="A0A3D8QFP0"/>
<keyword evidence="4" id="KW-1185">Reference proteome</keyword>
<evidence type="ECO:0000259" key="2">
    <source>
        <dbReference type="Pfam" id="PF22664"/>
    </source>
</evidence>
<accession>A0A3D8QFP0</accession>
<evidence type="ECO:0000313" key="4">
    <source>
        <dbReference type="Proteomes" id="UP000256645"/>
    </source>
</evidence>
<organism evidence="3 4">
    <name type="scientific">Coleophoma cylindrospora</name>
    <dbReference type="NCBI Taxonomy" id="1849047"/>
    <lineage>
        <taxon>Eukaryota</taxon>
        <taxon>Fungi</taxon>
        <taxon>Dikarya</taxon>
        <taxon>Ascomycota</taxon>
        <taxon>Pezizomycotina</taxon>
        <taxon>Leotiomycetes</taxon>
        <taxon>Helotiales</taxon>
        <taxon>Dermateaceae</taxon>
        <taxon>Coleophoma</taxon>
    </lineage>
</organism>
<dbReference type="PANTHER" id="PTHR31642">
    <property type="entry name" value="TRICHOTHECENE 3-O-ACETYLTRANSFERASE"/>
    <property type="match status" value="1"/>
</dbReference>
<dbReference type="GO" id="GO:0016747">
    <property type="term" value="F:acyltransferase activity, transferring groups other than amino-acyl groups"/>
    <property type="evidence" value="ECO:0007669"/>
    <property type="project" value="TreeGrafter"/>
</dbReference>
<dbReference type="InterPro" id="IPR023213">
    <property type="entry name" value="CAT-like_dom_sf"/>
</dbReference>
<dbReference type="InterPro" id="IPR050317">
    <property type="entry name" value="Plant_Fungal_Acyltransferase"/>
</dbReference>
<comment type="caution">
    <text evidence="3">The sequence shown here is derived from an EMBL/GenBank/DDBJ whole genome shotgun (WGS) entry which is preliminary data.</text>
</comment>
<proteinExistence type="predicted"/>